<dbReference type="InterPro" id="IPR029052">
    <property type="entry name" value="Metallo-depent_PP-like"/>
</dbReference>
<name>A0A0F7SQ22_PHARH</name>
<protein>
    <submittedName>
        <fullName evidence="3">Serine/threonine specific protein phosphatase PP1, catalytic subunit</fullName>
    </submittedName>
</protein>
<proteinExistence type="predicted"/>
<evidence type="ECO:0000259" key="2">
    <source>
        <dbReference type="Pfam" id="PF00149"/>
    </source>
</evidence>
<dbReference type="Gene3D" id="3.60.21.10">
    <property type="match status" value="1"/>
</dbReference>
<keyword evidence="1" id="KW-0732">Signal</keyword>
<evidence type="ECO:0000313" key="3">
    <source>
        <dbReference type="EMBL" id="CED82228.1"/>
    </source>
</evidence>
<dbReference type="GO" id="GO:0016787">
    <property type="term" value="F:hydrolase activity"/>
    <property type="evidence" value="ECO:0007669"/>
    <property type="project" value="InterPro"/>
</dbReference>
<feature type="signal peptide" evidence="1">
    <location>
        <begin position="1"/>
        <end position="29"/>
    </location>
</feature>
<sequence>MAVMITRIQFILFVLTAIVILLILSPSTSLPSNSPVAKEPIADDSDPIFFSQIIAVGDLHGSLPTAKRVFRMAGVIDRQDRWILGNGTLVQTGDIVDRGHDTIELYRFMESLRSDAIKNGGQFLSLLGNHEIMNALGDWRYVTHDDIKTYDGLQNRRQALSPRGELGKMWLSNYSLTAKVPLHPLKLGSESSSPYPAVSFIHAGLPTYAPNLTPYPQALNELAKSFLWKALDEQANPSPPYPYSGLPSTLTPDEAHLWGGEGVLWYRGYATDPDVEACRNAKEVMSRIGVRRLVMGHTPNFEGMVSRCDGAILLIDTGISPAYSGTLSALSIKTTLRSLTSRDQPKEGLKRRYPPRISLDHSLETEIDVERTQQDKWIETELVEAIELPDRTSAEGNERVEGRRRVLWHGSNRLQGTLG</sequence>
<dbReference type="PANTHER" id="PTHR46546">
    <property type="entry name" value="SHEWANELLA-LIKE PROTEIN PHOSPHATASE 1"/>
    <property type="match status" value="1"/>
</dbReference>
<accession>A0A0F7SQ22</accession>
<dbReference type="InterPro" id="IPR004843">
    <property type="entry name" value="Calcineurin-like_PHP"/>
</dbReference>
<dbReference type="AlphaFoldDB" id="A0A0F7SQ22"/>
<feature type="chain" id="PRO_5002522070" evidence="1">
    <location>
        <begin position="30"/>
        <end position="419"/>
    </location>
</feature>
<reference evidence="3" key="1">
    <citation type="submission" date="2014-08" db="EMBL/GenBank/DDBJ databases">
        <authorList>
            <person name="Sharma Rahul"/>
            <person name="Thines Marco"/>
        </authorList>
    </citation>
    <scope>NUCLEOTIDE SEQUENCE</scope>
</reference>
<dbReference type="EMBL" id="LN483124">
    <property type="protein sequence ID" value="CED82228.1"/>
    <property type="molecule type" value="Genomic_DNA"/>
</dbReference>
<organism evidence="3">
    <name type="scientific">Phaffia rhodozyma</name>
    <name type="common">Yeast</name>
    <name type="synonym">Xanthophyllomyces dendrorhous</name>
    <dbReference type="NCBI Taxonomy" id="264483"/>
    <lineage>
        <taxon>Eukaryota</taxon>
        <taxon>Fungi</taxon>
        <taxon>Dikarya</taxon>
        <taxon>Basidiomycota</taxon>
        <taxon>Agaricomycotina</taxon>
        <taxon>Tremellomycetes</taxon>
        <taxon>Cystofilobasidiales</taxon>
        <taxon>Mrakiaceae</taxon>
        <taxon>Phaffia</taxon>
    </lineage>
</organism>
<evidence type="ECO:0000256" key="1">
    <source>
        <dbReference type="SAM" id="SignalP"/>
    </source>
</evidence>
<dbReference type="PANTHER" id="PTHR46546:SF4">
    <property type="entry name" value="SHEWANELLA-LIKE PROTEIN PHOSPHATASE 1"/>
    <property type="match status" value="1"/>
</dbReference>
<feature type="domain" description="Calcineurin-like phosphoesterase" evidence="2">
    <location>
        <begin position="53"/>
        <end position="211"/>
    </location>
</feature>
<dbReference type="Pfam" id="PF00149">
    <property type="entry name" value="Metallophos"/>
    <property type="match status" value="1"/>
</dbReference>
<dbReference type="SUPFAM" id="SSF56300">
    <property type="entry name" value="Metallo-dependent phosphatases"/>
    <property type="match status" value="1"/>
</dbReference>